<gene>
    <name evidence="2" type="ORF">PFL1_02643</name>
</gene>
<organism evidence="2 3">
    <name type="scientific">Pseudozyma flocculosa PF-1</name>
    <dbReference type="NCBI Taxonomy" id="1277687"/>
    <lineage>
        <taxon>Eukaryota</taxon>
        <taxon>Fungi</taxon>
        <taxon>Dikarya</taxon>
        <taxon>Basidiomycota</taxon>
        <taxon>Ustilaginomycotina</taxon>
        <taxon>Ustilaginomycetes</taxon>
        <taxon>Ustilaginales</taxon>
        <taxon>Ustilaginaceae</taxon>
        <taxon>Pseudozyma</taxon>
    </lineage>
</organism>
<sequence>MVKYLRLVAALLPLVSLSAASPLPDFDLDAIAELPTPTSIPADIAFTVIDAATAVQSILATATPAAAIKNDLVEGAQEAAENSAAPTVSVTSLRKRADPKTVYPSLPAGNYLDSDQWPAGNFTTETFQSFAAYVSAANDAAVDGWTKTQTGGKSMRGDMPGVLRISTYSSYDPAAMAAKCKSITNCMSFGMWYERTPTVAPSAANPNPQPAVWVKVLFYAFPLSLAEATGDGQWSQKFWRSHTGAAFFTNSAFTPRAMAGYKPPISLPGAIQVGDAQVAANGGIDPELTRSDPMTGIPDPLVCKTLCDKYTADKSYFNGIKKNCAQFNIILLALNGKVTGWQCQYYTNVFDASVATNRGGMDSKGNRVDVVGSWVYDADPQPEPYVKDPSHPAPGMRECGLKNIEHRGSCYEKQDWSVDMDDDADTVGIRVYSSKSYSAEVVNGWKVSTSHWYFQDDPITTCFTSLFYPAGSLPGLEQDKWYMLCNYGTTWTARDFSADLISATFQQRAQITAYRDGVEVGSFTTEKADDVRFPADWTGITSISMSENDVFTDFKMIRHYGA</sequence>
<proteinExistence type="predicted"/>
<dbReference type="KEGG" id="pfp:PFL1_02643"/>
<dbReference type="RefSeq" id="XP_007878348.1">
    <property type="nucleotide sequence ID" value="XM_007880157.1"/>
</dbReference>
<dbReference type="Proteomes" id="UP000053664">
    <property type="component" value="Unassembled WGS sequence"/>
</dbReference>
<dbReference type="PANTHER" id="PTHR36578:SF1">
    <property type="entry name" value="APPLE DOMAIN-CONTAINING PROTEIN"/>
    <property type="match status" value="1"/>
</dbReference>
<feature type="signal peptide" evidence="1">
    <location>
        <begin position="1"/>
        <end position="20"/>
    </location>
</feature>
<dbReference type="AlphaFoldDB" id="A0A061HD53"/>
<name>A0A061HD53_9BASI</name>
<evidence type="ECO:0000313" key="3">
    <source>
        <dbReference type="Proteomes" id="UP000053664"/>
    </source>
</evidence>
<evidence type="ECO:0000256" key="1">
    <source>
        <dbReference type="SAM" id="SignalP"/>
    </source>
</evidence>
<dbReference type="HOGENOM" id="CLU_484947_0_0_1"/>
<keyword evidence="1" id="KW-0732">Signal</keyword>
<dbReference type="GeneID" id="19316760"/>
<evidence type="ECO:0000313" key="2">
    <source>
        <dbReference type="EMBL" id="EPQ29970.1"/>
    </source>
</evidence>
<dbReference type="eggNOG" id="ENOG502RYBJ">
    <property type="taxonomic scope" value="Eukaryota"/>
</dbReference>
<reference evidence="2 3" key="1">
    <citation type="journal article" date="2013" name="Plant Cell">
        <title>The transition from a phytopathogenic smut ancestor to an anamorphic biocontrol agent deciphered by comparative whole-genome analysis.</title>
        <authorList>
            <person name="Lefebvre F."/>
            <person name="Joly D.L."/>
            <person name="Labbe C."/>
            <person name="Teichmann B."/>
            <person name="Linning R."/>
            <person name="Belzile F."/>
            <person name="Bakkeren G."/>
            <person name="Belanger R.R."/>
        </authorList>
    </citation>
    <scope>NUCLEOTIDE SEQUENCE [LARGE SCALE GENOMIC DNA]</scope>
    <source>
        <strain evidence="2 3">PF-1</strain>
    </source>
</reference>
<feature type="chain" id="PRO_5001603520" evidence="1">
    <location>
        <begin position="21"/>
        <end position="562"/>
    </location>
</feature>
<protein>
    <submittedName>
        <fullName evidence="2">Uncharacterized protein</fullName>
    </submittedName>
</protein>
<dbReference type="PANTHER" id="PTHR36578">
    <property type="entry name" value="CHROMOSOME 15, WHOLE GENOME SHOTGUN SEQUENCE"/>
    <property type="match status" value="1"/>
</dbReference>
<dbReference type="EMBL" id="KE361629">
    <property type="protein sequence ID" value="EPQ29970.1"/>
    <property type="molecule type" value="Genomic_DNA"/>
</dbReference>
<accession>A0A061HD53</accession>